<comment type="caution">
    <text evidence="1">The sequence shown here is derived from an EMBL/GenBank/DDBJ whole genome shotgun (WGS) entry which is preliminary data.</text>
</comment>
<protein>
    <submittedName>
        <fullName evidence="1">Uncharacterized protein</fullName>
    </submittedName>
</protein>
<reference evidence="1 2" key="1">
    <citation type="submission" date="2024-06" db="EMBL/GenBank/DDBJ databases">
        <title>The Natural Products Discovery Center: Release of the First 8490 Sequenced Strains for Exploring Actinobacteria Biosynthetic Diversity.</title>
        <authorList>
            <person name="Kalkreuter E."/>
            <person name="Kautsar S.A."/>
            <person name="Yang D."/>
            <person name="Bader C.D."/>
            <person name="Teijaro C.N."/>
            <person name="Fluegel L."/>
            <person name="Davis C.M."/>
            <person name="Simpson J.R."/>
            <person name="Lauterbach L."/>
            <person name="Steele A.D."/>
            <person name="Gui C."/>
            <person name="Meng S."/>
            <person name="Li G."/>
            <person name="Viehrig K."/>
            <person name="Ye F."/>
            <person name="Su P."/>
            <person name="Kiefer A.F."/>
            <person name="Nichols A."/>
            <person name="Cepeda A.J."/>
            <person name="Yan W."/>
            <person name="Fan B."/>
            <person name="Jiang Y."/>
            <person name="Adhikari A."/>
            <person name="Zheng C.-J."/>
            <person name="Schuster L."/>
            <person name="Cowan T.M."/>
            <person name="Smanski M.J."/>
            <person name="Chevrette M.G."/>
            <person name="De Carvalho L.P.S."/>
            <person name="Shen B."/>
        </authorList>
    </citation>
    <scope>NUCLEOTIDE SEQUENCE [LARGE SCALE GENOMIC DNA]</scope>
    <source>
        <strain evidence="1 2">NPDC019434</strain>
    </source>
</reference>
<gene>
    <name evidence="1" type="ORF">ABZ507_28540</name>
</gene>
<evidence type="ECO:0000313" key="2">
    <source>
        <dbReference type="Proteomes" id="UP001550535"/>
    </source>
</evidence>
<dbReference type="EMBL" id="JBEYBR010000098">
    <property type="protein sequence ID" value="MEU2125771.1"/>
    <property type="molecule type" value="Genomic_DNA"/>
</dbReference>
<dbReference type="Proteomes" id="UP001550535">
    <property type="component" value="Unassembled WGS sequence"/>
</dbReference>
<name>A0ABV2XJ44_9NOCA</name>
<sequence length="161" mass="17024">MLLVGHPVPIDTVQFARHVRQRSLQAVGGYQREFVVQHPNTMAEIAGPGGFIAVDDSFDVLVDLEKLLDSSLLLRSQLSRTHLGFSSFGGSGGYQLTSDRGESAQEGSGHRSDYGPLHATIVALMQAFSCRSTAPQGLDTGATAVTVSAVVRGSSSDFASM</sequence>
<organism evidence="1 2">
    <name type="scientific">Nocardia niwae</name>
    <dbReference type="NCBI Taxonomy" id="626084"/>
    <lineage>
        <taxon>Bacteria</taxon>
        <taxon>Bacillati</taxon>
        <taxon>Actinomycetota</taxon>
        <taxon>Actinomycetes</taxon>
        <taxon>Mycobacteriales</taxon>
        <taxon>Nocardiaceae</taxon>
        <taxon>Nocardia</taxon>
    </lineage>
</organism>
<proteinExistence type="predicted"/>
<accession>A0ABV2XJ44</accession>
<dbReference type="RefSeq" id="WP_357808918.1">
    <property type="nucleotide sequence ID" value="NZ_JBEYBM010000024.1"/>
</dbReference>
<keyword evidence="2" id="KW-1185">Reference proteome</keyword>
<evidence type="ECO:0000313" key="1">
    <source>
        <dbReference type="EMBL" id="MEU2125771.1"/>
    </source>
</evidence>